<proteinExistence type="predicted"/>
<dbReference type="InterPro" id="IPR013785">
    <property type="entry name" value="Aldolase_TIM"/>
</dbReference>
<name>A0A5P2DF22_STRVZ</name>
<dbReference type="GO" id="GO:0051213">
    <property type="term" value="F:dioxygenase activity"/>
    <property type="evidence" value="ECO:0007669"/>
    <property type="project" value="UniProtKB-KW"/>
</dbReference>
<evidence type="ECO:0000313" key="3">
    <source>
        <dbReference type="Proteomes" id="UP000325211"/>
    </source>
</evidence>
<dbReference type="Gene3D" id="3.20.20.70">
    <property type="entry name" value="Aldolase class I"/>
    <property type="match status" value="1"/>
</dbReference>
<evidence type="ECO:0000313" key="2">
    <source>
        <dbReference type="EMBL" id="QES52728.1"/>
    </source>
</evidence>
<accession>A0A5P2DF22</accession>
<dbReference type="NCBIfam" id="TIGR02814">
    <property type="entry name" value="pfaD_fam"/>
    <property type="match status" value="1"/>
</dbReference>
<dbReference type="PANTHER" id="PTHR32332">
    <property type="entry name" value="2-NITROPROPANE DIOXYGENASE"/>
    <property type="match status" value="1"/>
</dbReference>
<dbReference type="Pfam" id="PF21607">
    <property type="entry name" value="FabD_helical_ins"/>
    <property type="match status" value="1"/>
</dbReference>
<dbReference type="Proteomes" id="UP000325211">
    <property type="component" value="Chromosome"/>
</dbReference>
<evidence type="ECO:0000259" key="1">
    <source>
        <dbReference type="Pfam" id="PF21607"/>
    </source>
</evidence>
<sequence>MHAEQALAAVAAVAPENLGSAGFRADHGVRYAYVAGSMYKAVASEDMVVRMGRAGLLSYFGTGGLRSDRVIAAVRRFERELGEGPYGFNLLAGGDNPRKEEEQVGIFLRHGVRRVEAASFVRPTPAVVRYRLTGVRPARDGSVHVPNRVMAKVSRPEVARSFLEPAPSAMVGDLLARGLLTAEEADLAARVPMADDLVAEADSGGHTDQRPMVILLPDTVRQRDMAAREFPAAAGVRVGAAGGLGTPHAVAAAFVMGADFVLTGSINQCTAQCGTSETVKDMLQQADVHDMALVPAGDMLETGARAQVLRRGLFYPARANRLYELYRRHGSLEELDPATAEQLQRRYFRRSFDEVWEETRAYYRQADPDTLARAERDPKHRMLLVFKAYFVQSIRLAMSGSAEHQVDYQINCGPAMGALNALLRGTEREDWRNRHVDELADLLMAGAAQLLSERMRAMAGPDPVPASPYRRLP</sequence>
<organism evidence="2 3">
    <name type="scientific">Streptomyces venezuelae</name>
    <dbReference type="NCBI Taxonomy" id="54571"/>
    <lineage>
        <taxon>Bacteria</taxon>
        <taxon>Bacillati</taxon>
        <taxon>Actinomycetota</taxon>
        <taxon>Actinomycetes</taxon>
        <taxon>Kitasatosporales</taxon>
        <taxon>Streptomycetaceae</taxon>
        <taxon>Streptomyces</taxon>
    </lineage>
</organism>
<feature type="domain" description="[Acyl-carrier-protein] S-malonyltransferase-like inserted helical" evidence="1">
    <location>
        <begin position="329"/>
        <end position="408"/>
    </location>
</feature>
<dbReference type="InterPro" id="IPR049489">
    <property type="entry name" value="FabD-like_helical_ins"/>
</dbReference>
<keyword evidence="2" id="KW-0223">Dioxygenase</keyword>
<reference evidence="2 3" key="1">
    <citation type="submission" date="2018-05" db="EMBL/GenBank/DDBJ databases">
        <title>Streptomyces venezuelae.</title>
        <authorList>
            <person name="Kim W."/>
            <person name="Lee N."/>
            <person name="Cho B.-K."/>
        </authorList>
    </citation>
    <scope>NUCLEOTIDE SEQUENCE [LARGE SCALE GENOMIC DNA]</scope>
    <source>
        <strain evidence="2 3">ATCC 21782</strain>
    </source>
</reference>
<dbReference type="OrthoDB" id="3543921at2"/>
<dbReference type="PANTHER" id="PTHR32332:SF20">
    <property type="entry name" value="2-NITROPROPANE DIOXYGENASE-LIKE PROTEIN"/>
    <property type="match status" value="1"/>
</dbReference>
<dbReference type="EMBL" id="CP029190">
    <property type="protein sequence ID" value="QES52728.1"/>
    <property type="molecule type" value="Genomic_DNA"/>
</dbReference>
<gene>
    <name evidence="2" type="ORF">DEJ50_28610</name>
</gene>
<dbReference type="SUPFAM" id="SSF51412">
    <property type="entry name" value="Inosine monophosphate dehydrogenase (IMPDH)"/>
    <property type="match status" value="1"/>
</dbReference>
<dbReference type="AlphaFoldDB" id="A0A5P2DF22"/>
<dbReference type="InterPro" id="IPR014179">
    <property type="entry name" value="PfaD-like_TIM-barrel"/>
</dbReference>
<keyword evidence="2" id="KW-0560">Oxidoreductase</keyword>
<protein>
    <submittedName>
        <fullName evidence="2">2-nitropropane dioxygenase</fullName>
    </submittedName>
</protein>